<evidence type="ECO:0000256" key="1">
    <source>
        <dbReference type="SAM" id="MobiDB-lite"/>
    </source>
</evidence>
<protein>
    <submittedName>
        <fullName evidence="2">Uncharacterized protein</fullName>
    </submittedName>
</protein>
<dbReference type="EMBL" id="BAAAZP010000049">
    <property type="protein sequence ID" value="GAA3661847.1"/>
    <property type="molecule type" value="Genomic_DNA"/>
</dbReference>
<accession>A0ABP7BKH4</accession>
<organism evidence="2 3">
    <name type="scientific">Nonomuraea antimicrobica</name>
    <dbReference type="NCBI Taxonomy" id="561173"/>
    <lineage>
        <taxon>Bacteria</taxon>
        <taxon>Bacillati</taxon>
        <taxon>Actinomycetota</taxon>
        <taxon>Actinomycetes</taxon>
        <taxon>Streptosporangiales</taxon>
        <taxon>Streptosporangiaceae</taxon>
        <taxon>Nonomuraea</taxon>
    </lineage>
</organism>
<feature type="region of interest" description="Disordered" evidence="1">
    <location>
        <begin position="1"/>
        <end position="23"/>
    </location>
</feature>
<sequence length="53" mass="5860">MPAAPQRDRYPPDARERPDLGQVHPARIEGYGAATALDHRIASVRLRELGLTP</sequence>
<keyword evidence="3" id="KW-1185">Reference proteome</keyword>
<comment type="caution">
    <text evidence="2">The sequence shown here is derived from an EMBL/GenBank/DDBJ whole genome shotgun (WGS) entry which is preliminary data.</text>
</comment>
<dbReference type="Proteomes" id="UP001500902">
    <property type="component" value="Unassembled WGS sequence"/>
</dbReference>
<gene>
    <name evidence="2" type="ORF">GCM10022224_026810</name>
</gene>
<proteinExistence type="predicted"/>
<dbReference type="RefSeq" id="WP_344876649.1">
    <property type="nucleotide sequence ID" value="NZ_BAAAZP010000049.1"/>
</dbReference>
<evidence type="ECO:0000313" key="2">
    <source>
        <dbReference type="EMBL" id="GAA3661847.1"/>
    </source>
</evidence>
<evidence type="ECO:0000313" key="3">
    <source>
        <dbReference type="Proteomes" id="UP001500902"/>
    </source>
</evidence>
<feature type="compositionally biased region" description="Basic and acidic residues" evidence="1">
    <location>
        <begin position="1"/>
        <end position="19"/>
    </location>
</feature>
<reference evidence="3" key="1">
    <citation type="journal article" date="2019" name="Int. J. Syst. Evol. Microbiol.">
        <title>The Global Catalogue of Microorganisms (GCM) 10K type strain sequencing project: providing services to taxonomists for standard genome sequencing and annotation.</title>
        <authorList>
            <consortium name="The Broad Institute Genomics Platform"/>
            <consortium name="The Broad Institute Genome Sequencing Center for Infectious Disease"/>
            <person name="Wu L."/>
            <person name="Ma J."/>
        </authorList>
    </citation>
    <scope>NUCLEOTIDE SEQUENCE [LARGE SCALE GENOMIC DNA]</scope>
    <source>
        <strain evidence="3">JCM 16904</strain>
    </source>
</reference>
<name>A0ABP7BKH4_9ACTN</name>